<evidence type="ECO:0000313" key="3">
    <source>
        <dbReference type="Proteomes" id="UP001597131"/>
    </source>
</evidence>
<dbReference type="PROSITE" id="PS51708">
    <property type="entry name" value="CHAD"/>
    <property type="match status" value="1"/>
</dbReference>
<dbReference type="Gene3D" id="1.40.20.10">
    <property type="entry name" value="CHAD domain"/>
    <property type="match status" value="1"/>
</dbReference>
<dbReference type="InterPro" id="IPR007899">
    <property type="entry name" value="CHAD_dom"/>
</dbReference>
<evidence type="ECO:0000259" key="1">
    <source>
        <dbReference type="PROSITE" id="PS51708"/>
    </source>
</evidence>
<evidence type="ECO:0000313" key="2">
    <source>
        <dbReference type="EMBL" id="MFD1095451.1"/>
    </source>
</evidence>
<sequence length="298" mass="35218">MSYKLEKKEPLSDNIKRIVSEELDAAIDSLNNQNIHEAVHEIRKRLKEIRALARLFRDEMGEDNFKTINAFFRDLGQELSPIRDLTAHMETIEALNLRYGDHVYVNFFKSLTHSLETERNQLEKKLMQEKFFSENIMQKLEYGRKELASWPVNTNDISVILPGIERVYKRGKCALTAAYRDPRKETFHEWRKRVKYLWYQILLLQDLWPGLFTTLEVEVHELADFLGDDHDLMVLNDKLLSPEFGVKDDKQKEMLHALISEYSEHLRKSAKLKGELIYAEKPKNFTKRIGKYAEVSWN</sequence>
<dbReference type="InterPro" id="IPR038186">
    <property type="entry name" value="CHAD_dom_sf"/>
</dbReference>
<dbReference type="Proteomes" id="UP001597131">
    <property type="component" value="Unassembled WGS sequence"/>
</dbReference>
<dbReference type="RefSeq" id="WP_380744198.1">
    <property type="nucleotide sequence ID" value="NZ_JBHTLI010000001.1"/>
</dbReference>
<feature type="domain" description="CHAD" evidence="1">
    <location>
        <begin position="8"/>
        <end position="283"/>
    </location>
</feature>
<dbReference type="EMBL" id="JBHTLI010000001">
    <property type="protein sequence ID" value="MFD1095451.1"/>
    <property type="molecule type" value="Genomic_DNA"/>
</dbReference>
<keyword evidence="3" id="KW-1185">Reference proteome</keyword>
<reference evidence="3" key="1">
    <citation type="journal article" date="2019" name="Int. J. Syst. Evol. Microbiol.">
        <title>The Global Catalogue of Microorganisms (GCM) 10K type strain sequencing project: providing services to taxonomists for standard genome sequencing and annotation.</title>
        <authorList>
            <consortium name="The Broad Institute Genomics Platform"/>
            <consortium name="The Broad Institute Genome Sequencing Center for Infectious Disease"/>
            <person name="Wu L."/>
            <person name="Ma J."/>
        </authorList>
    </citation>
    <scope>NUCLEOTIDE SEQUENCE [LARGE SCALE GENOMIC DNA]</scope>
    <source>
        <strain evidence="3">CCUG 64793</strain>
    </source>
</reference>
<name>A0ABW3NST6_9FLAO</name>
<protein>
    <submittedName>
        <fullName evidence="2">CHAD domain-containing protein</fullName>
    </submittedName>
</protein>
<organism evidence="2 3">
    <name type="scientific">Salegentibacter chungangensis</name>
    <dbReference type="NCBI Taxonomy" id="1335724"/>
    <lineage>
        <taxon>Bacteria</taxon>
        <taxon>Pseudomonadati</taxon>
        <taxon>Bacteroidota</taxon>
        <taxon>Flavobacteriia</taxon>
        <taxon>Flavobacteriales</taxon>
        <taxon>Flavobacteriaceae</taxon>
        <taxon>Salegentibacter</taxon>
    </lineage>
</organism>
<dbReference type="PANTHER" id="PTHR39339">
    <property type="entry name" value="SLR1444 PROTEIN"/>
    <property type="match status" value="1"/>
</dbReference>
<dbReference type="SMART" id="SM00880">
    <property type="entry name" value="CHAD"/>
    <property type="match status" value="1"/>
</dbReference>
<gene>
    <name evidence="2" type="ORF">ACFQ3Q_06810</name>
</gene>
<dbReference type="PANTHER" id="PTHR39339:SF1">
    <property type="entry name" value="CHAD DOMAIN-CONTAINING PROTEIN"/>
    <property type="match status" value="1"/>
</dbReference>
<proteinExistence type="predicted"/>
<comment type="caution">
    <text evidence="2">The sequence shown here is derived from an EMBL/GenBank/DDBJ whole genome shotgun (WGS) entry which is preliminary data.</text>
</comment>
<accession>A0ABW3NST6</accession>
<dbReference type="Pfam" id="PF05235">
    <property type="entry name" value="CHAD"/>
    <property type="match status" value="1"/>
</dbReference>